<protein>
    <submittedName>
        <fullName evidence="2">Uncharacterized protein</fullName>
    </submittedName>
</protein>
<organism evidence="2 3">
    <name type="scientific">Tetradesmus obliquus</name>
    <name type="common">Green alga</name>
    <name type="synonym">Acutodesmus obliquus</name>
    <dbReference type="NCBI Taxonomy" id="3088"/>
    <lineage>
        <taxon>Eukaryota</taxon>
        <taxon>Viridiplantae</taxon>
        <taxon>Chlorophyta</taxon>
        <taxon>core chlorophytes</taxon>
        <taxon>Chlorophyceae</taxon>
        <taxon>CS clade</taxon>
        <taxon>Sphaeropleales</taxon>
        <taxon>Scenedesmaceae</taxon>
        <taxon>Tetradesmus</taxon>
    </lineage>
</organism>
<dbReference type="Pfam" id="PF00071">
    <property type="entry name" value="Ras"/>
    <property type="match status" value="1"/>
</dbReference>
<dbReference type="EMBL" id="FNXT01001326">
    <property type="protein sequence ID" value="SZX78610.1"/>
    <property type="molecule type" value="Genomic_DNA"/>
</dbReference>
<feature type="compositionally biased region" description="Polar residues" evidence="1">
    <location>
        <begin position="162"/>
        <end position="171"/>
    </location>
</feature>
<evidence type="ECO:0000313" key="3">
    <source>
        <dbReference type="Proteomes" id="UP000256970"/>
    </source>
</evidence>
<dbReference type="Gene3D" id="3.40.50.300">
    <property type="entry name" value="P-loop containing nucleotide triphosphate hydrolases"/>
    <property type="match status" value="1"/>
</dbReference>
<dbReference type="AlphaFoldDB" id="A0A383WMC9"/>
<accession>A0A383WMC9</accession>
<proteinExistence type="predicted"/>
<gene>
    <name evidence="2" type="ORF">BQ4739_LOCUS18931</name>
</gene>
<dbReference type="Proteomes" id="UP000256970">
    <property type="component" value="Unassembled WGS sequence"/>
</dbReference>
<feature type="region of interest" description="Disordered" evidence="1">
    <location>
        <begin position="123"/>
        <end position="182"/>
    </location>
</feature>
<evidence type="ECO:0000313" key="2">
    <source>
        <dbReference type="EMBL" id="SZX78610.1"/>
    </source>
</evidence>
<dbReference type="STRING" id="3088.A0A383WMC9"/>
<evidence type="ECO:0000256" key="1">
    <source>
        <dbReference type="SAM" id="MobiDB-lite"/>
    </source>
</evidence>
<reference evidence="2 3" key="1">
    <citation type="submission" date="2016-10" db="EMBL/GenBank/DDBJ databases">
        <authorList>
            <person name="Cai Z."/>
        </authorList>
    </citation>
    <scope>NUCLEOTIDE SEQUENCE [LARGE SCALE GENOMIC DNA]</scope>
</reference>
<sequence length="209" mass="21792">MAANYLHGCHAVLCVHDILQEQTFSQLCQWQDVLQQMFQSTGLPYMAVIANKADTDDLSAAVAQLHAATSSISHACSWAVSAKIGRNIKSTFLCIAADLAGVPLTQQQLDAAADAGSPTGRLQQLRVDTPSSPGPVSPPVGSAGLRSRKPGSGADPKACSITPKQQAMQRTEQQDAAAGAEEEALEGTAAGLSMGPLKTCRCCCHCALM</sequence>
<dbReference type="InterPro" id="IPR027417">
    <property type="entry name" value="P-loop_NTPase"/>
</dbReference>
<name>A0A383WMC9_TETOB</name>
<keyword evidence="3" id="KW-1185">Reference proteome</keyword>
<dbReference type="SUPFAM" id="SSF52540">
    <property type="entry name" value="P-loop containing nucleoside triphosphate hydrolases"/>
    <property type="match status" value="1"/>
</dbReference>
<dbReference type="InterPro" id="IPR001806">
    <property type="entry name" value="Small_GTPase"/>
</dbReference>
<dbReference type="GO" id="GO:0005525">
    <property type="term" value="F:GTP binding"/>
    <property type="evidence" value="ECO:0007669"/>
    <property type="project" value="InterPro"/>
</dbReference>
<dbReference type="GO" id="GO:0003924">
    <property type="term" value="F:GTPase activity"/>
    <property type="evidence" value="ECO:0007669"/>
    <property type="project" value="InterPro"/>
</dbReference>